<dbReference type="SMART" id="SM00860">
    <property type="entry name" value="SMI1_KNR4"/>
    <property type="match status" value="1"/>
</dbReference>
<dbReference type="InterPro" id="IPR037883">
    <property type="entry name" value="Knr4/Smi1-like_sf"/>
</dbReference>
<dbReference type="Pfam" id="PF09346">
    <property type="entry name" value="SMI1_KNR4"/>
    <property type="match status" value="1"/>
</dbReference>
<reference evidence="1 2" key="1">
    <citation type="journal article" date="2019" name="Int. J. Syst. Evol. Microbiol.">
        <title>Capsulimonas corticalis gen. nov., sp. nov., an aerobic capsulated bacterium, of a novel bacterial order, Capsulimonadales ord. nov., of the class Armatimonadia of the phylum Armatimonadetes.</title>
        <authorList>
            <person name="Li J."/>
            <person name="Kudo C."/>
            <person name="Tonouchi A."/>
        </authorList>
    </citation>
    <scope>NUCLEOTIDE SEQUENCE [LARGE SCALE GENOMIC DNA]</scope>
    <source>
        <strain evidence="1 2">AX-7</strain>
    </source>
</reference>
<dbReference type="SUPFAM" id="SSF160631">
    <property type="entry name" value="SMI1/KNR4-like"/>
    <property type="match status" value="1"/>
</dbReference>
<evidence type="ECO:0000313" key="2">
    <source>
        <dbReference type="Proteomes" id="UP000287394"/>
    </source>
</evidence>
<protein>
    <submittedName>
        <fullName evidence="1">Uncharacterized protein</fullName>
    </submittedName>
</protein>
<dbReference type="RefSeq" id="WP_119321128.1">
    <property type="nucleotide sequence ID" value="NZ_AP025739.1"/>
</dbReference>
<sequence>MFADVYRVSEKLTLATEADVLAAQQQLGCAFPDGYAEFVTTLGEGEFCSSVRVYLPNRILAERDAIRQMLIKSTHFWTYEGMELDAQRLPELIIIADTIDSDYIGFHPDDPGCLYILPRHDDQIAQVRDGLAAAAREALGQIATDFRYFESYIDRSYIQARNMITDFTSVYEDWFFTLGTPQYRVDYIQVRQSHPKAGPAERSFLWINGKPHETTDLPRNIMMFFRRFDGYIHYIRETAGRNFVSVSYDAQSQDPLLAQIHTYLRAHGFVYEGEHHA</sequence>
<keyword evidence="2" id="KW-1185">Reference proteome</keyword>
<dbReference type="Proteomes" id="UP000287394">
    <property type="component" value="Chromosome"/>
</dbReference>
<gene>
    <name evidence="1" type="ORF">CCAX7_11330</name>
</gene>
<dbReference type="EMBL" id="AP025739">
    <property type="protein sequence ID" value="BDI29082.1"/>
    <property type="molecule type" value="Genomic_DNA"/>
</dbReference>
<dbReference type="KEGG" id="ccot:CCAX7_11330"/>
<accession>A0A402CUT2</accession>
<dbReference type="AlphaFoldDB" id="A0A402CUT2"/>
<dbReference type="OrthoDB" id="7066145at2"/>
<name>A0A402CUT2_9BACT</name>
<evidence type="ECO:0000313" key="1">
    <source>
        <dbReference type="EMBL" id="BDI29082.1"/>
    </source>
</evidence>
<dbReference type="InterPro" id="IPR018958">
    <property type="entry name" value="Knr4/Smi1-like_dom"/>
</dbReference>
<dbReference type="Gene3D" id="3.40.1580.10">
    <property type="entry name" value="SMI1/KNR4-like"/>
    <property type="match status" value="1"/>
</dbReference>
<organism evidence="1 2">
    <name type="scientific">Capsulimonas corticalis</name>
    <dbReference type="NCBI Taxonomy" id="2219043"/>
    <lineage>
        <taxon>Bacteria</taxon>
        <taxon>Bacillati</taxon>
        <taxon>Armatimonadota</taxon>
        <taxon>Armatimonadia</taxon>
        <taxon>Capsulimonadales</taxon>
        <taxon>Capsulimonadaceae</taxon>
        <taxon>Capsulimonas</taxon>
    </lineage>
</organism>
<proteinExistence type="predicted"/>